<comment type="caution">
    <text evidence="2">The sequence shown here is derived from an EMBL/GenBank/DDBJ whole genome shotgun (WGS) entry which is preliminary data.</text>
</comment>
<evidence type="ECO:0000313" key="2">
    <source>
        <dbReference type="EMBL" id="TWD14669.1"/>
    </source>
</evidence>
<feature type="region of interest" description="Disordered" evidence="1">
    <location>
        <begin position="154"/>
        <end position="197"/>
    </location>
</feature>
<organism evidence="2 3">
    <name type="scientific">Marihabitans asiaticum</name>
    <dbReference type="NCBI Taxonomy" id="415218"/>
    <lineage>
        <taxon>Bacteria</taxon>
        <taxon>Bacillati</taxon>
        <taxon>Actinomycetota</taxon>
        <taxon>Actinomycetes</taxon>
        <taxon>Micrococcales</taxon>
        <taxon>Intrasporangiaceae</taxon>
        <taxon>Marihabitans</taxon>
    </lineage>
</organism>
<reference evidence="2 3" key="1">
    <citation type="submission" date="2019-06" db="EMBL/GenBank/DDBJ databases">
        <title>Sequencing the genomes of 1000 actinobacteria strains.</title>
        <authorList>
            <person name="Klenk H.-P."/>
        </authorList>
    </citation>
    <scope>NUCLEOTIDE SEQUENCE [LARGE SCALE GENOMIC DNA]</scope>
    <source>
        <strain evidence="2 3">DSM 18935</strain>
    </source>
</reference>
<gene>
    <name evidence="2" type="ORF">FB557_2091</name>
</gene>
<dbReference type="AlphaFoldDB" id="A0A560WAL2"/>
<evidence type="ECO:0000313" key="3">
    <source>
        <dbReference type="Proteomes" id="UP000315628"/>
    </source>
</evidence>
<evidence type="ECO:0000256" key="1">
    <source>
        <dbReference type="SAM" id="MobiDB-lite"/>
    </source>
</evidence>
<accession>A0A560WAL2</accession>
<feature type="compositionally biased region" description="Low complexity" evidence="1">
    <location>
        <begin position="154"/>
        <end position="186"/>
    </location>
</feature>
<dbReference type="EMBL" id="VIUW01000003">
    <property type="protein sequence ID" value="TWD14669.1"/>
    <property type="molecule type" value="Genomic_DNA"/>
</dbReference>
<name>A0A560WAL2_9MICO</name>
<protein>
    <recommendedName>
        <fullName evidence="4">Lipoprotein</fullName>
    </recommendedName>
</protein>
<proteinExistence type="predicted"/>
<keyword evidence="3" id="KW-1185">Reference proteome</keyword>
<dbReference type="Proteomes" id="UP000315628">
    <property type="component" value="Unassembled WGS sequence"/>
</dbReference>
<sequence>MCAETCCPAATVVTVTSTNARRPDQPALTRRAALLLGSAGIVGVAAACSDGSDGPDIPFVGDDTSTDGAQPSEEISWPVTAPGDPAAAAVAVSAALIASSPAAVVVGPDAADEVLTEAGEAAVAAGVPCFVDSPDLGGELERLGVERVRLFPATTAGSSETTSETSSGSASSSASGESAWSEAVSALEQVDSLPEVERDDTRRVVVTTPDEAAFGAAVATVRAVLGAGEGTTVVQASDPREDEAVEALRAERETSLVAVGDSDTLTGDALAGAATMAAAAQTLPTGGILPLGGERRMIALYGHPGVAGLGLLGEQDLDTSIERVKGLVGDYASIDDSQFMPAFEVIVTIADSAAGEDGNYSTEGDPQMYRPWVDAAKEAGVYVLLDLQPGYTDFVTQAKIYEELLAEPHVGLALDPEWRLEPGQRHMEQIGHVEIEEVNETAAWLAELTRSKGLPQKVFMLHQFQLQMLRDRDQLRTDLPEIVTVIHADGHGTPDLKQGTWGAIKADLPDGVLLGWKNFIDEDKPTFTPQRTMTEVDPKPRFVSYQ</sequence>
<evidence type="ECO:0008006" key="4">
    <source>
        <dbReference type="Google" id="ProtNLM"/>
    </source>
</evidence>